<sequence>MTIDINAMLQRVVAEVFDQNFTVEDVTSGDDPFRYSVRVISEPEQDRTAIIRASYTWMDGFIPELNVQTGVLDDDDVEQEKEDELRRLCLVMRAYLRGEARIDQRRRLFRRGTVPVVTIEVDGHEWRLGRNGWTVR</sequence>
<reference evidence="1 2" key="1">
    <citation type="submission" date="2021-03" db="EMBL/GenBank/DDBJ databases">
        <title>Sequencing the genomes of 1000 actinobacteria strains.</title>
        <authorList>
            <person name="Klenk H.-P."/>
        </authorList>
    </citation>
    <scope>NUCLEOTIDE SEQUENCE [LARGE SCALE GENOMIC DNA]</scope>
    <source>
        <strain evidence="1 2">DSM 15797</strain>
    </source>
</reference>
<dbReference type="EMBL" id="JAGIOF010000001">
    <property type="protein sequence ID" value="MBP2385848.1"/>
    <property type="molecule type" value="Genomic_DNA"/>
</dbReference>
<proteinExistence type="predicted"/>
<dbReference type="RefSeq" id="WP_209996804.1">
    <property type="nucleotide sequence ID" value="NZ_BAAAJY010000003.1"/>
</dbReference>
<comment type="caution">
    <text evidence="1">The sequence shown here is derived from an EMBL/GenBank/DDBJ whole genome shotgun (WGS) entry which is preliminary data.</text>
</comment>
<gene>
    <name evidence="1" type="ORF">JOF47_001359</name>
</gene>
<dbReference type="Proteomes" id="UP001296993">
    <property type="component" value="Unassembled WGS sequence"/>
</dbReference>
<accession>A0ABS4XBU0</accession>
<evidence type="ECO:0000313" key="1">
    <source>
        <dbReference type="EMBL" id="MBP2385848.1"/>
    </source>
</evidence>
<name>A0ABS4XBU0_9MICC</name>
<organism evidence="1 2">
    <name type="scientific">Paeniglutamicibacter kerguelensis</name>
    <dbReference type="NCBI Taxonomy" id="254788"/>
    <lineage>
        <taxon>Bacteria</taxon>
        <taxon>Bacillati</taxon>
        <taxon>Actinomycetota</taxon>
        <taxon>Actinomycetes</taxon>
        <taxon>Micrococcales</taxon>
        <taxon>Micrococcaceae</taxon>
        <taxon>Paeniglutamicibacter</taxon>
    </lineage>
</organism>
<evidence type="ECO:0000313" key="2">
    <source>
        <dbReference type="Proteomes" id="UP001296993"/>
    </source>
</evidence>
<protein>
    <submittedName>
        <fullName evidence="1">Uncharacterized protein</fullName>
    </submittedName>
</protein>
<keyword evidence="2" id="KW-1185">Reference proteome</keyword>